<sequence>MKILVNTDASIQGNEKLEQHTQATVQSVLGHLADHITRVEVHLSDVNSSKGGNDDKRCLMEARMVGHQPIAVTDTASSIHQAIDGASEKLKRLLDHTLGRIHDRKERSQPTDVDIDID</sequence>
<organism evidence="1 2">
    <name type="scientific">Paraperlucidibaca wandonensis</name>
    <dbReference type="NCBI Taxonomy" id="1268273"/>
    <lineage>
        <taxon>Bacteria</taxon>
        <taxon>Pseudomonadati</taxon>
        <taxon>Pseudomonadota</taxon>
        <taxon>Gammaproteobacteria</taxon>
        <taxon>Moraxellales</taxon>
        <taxon>Moraxellaceae</taxon>
        <taxon>Paraperlucidibaca</taxon>
    </lineage>
</organism>
<dbReference type="InterPro" id="IPR036567">
    <property type="entry name" value="RHF-like"/>
</dbReference>
<evidence type="ECO:0000313" key="1">
    <source>
        <dbReference type="EMBL" id="MFD0949347.1"/>
    </source>
</evidence>
<dbReference type="RefSeq" id="WP_379068948.1">
    <property type="nucleotide sequence ID" value="NZ_JBHTIT010000001.1"/>
</dbReference>
<accession>A0ABW3HDQ4</accession>
<dbReference type="Gene3D" id="3.30.160.100">
    <property type="entry name" value="Ribosome hibernation promotion factor-like"/>
    <property type="match status" value="1"/>
</dbReference>
<dbReference type="SUPFAM" id="SSF69754">
    <property type="entry name" value="Ribosome binding protein Y (YfiA homologue)"/>
    <property type="match status" value="1"/>
</dbReference>
<proteinExistence type="predicted"/>
<name>A0ABW3HDQ4_9GAMM</name>
<dbReference type="EMBL" id="JBHTIT010000001">
    <property type="protein sequence ID" value="MFD0949347.1"/>
    <property type="molecule type" value="Genomic_DNA"/>
</dbReference>
<comment type="caution">
    <text evidence="1">The sequence shown here is derived from an EMBL/GenBank/DDBJ whole genome shotgun (WGS) entry which is preliminary data.</text>
</comment>
<dbReference type="Pfam" id="PF02482">
    <property type="entry name" value="Ribosomal_S30AE"/>
    <property type="match status" value="1"/>
</dbReference>
<protein>
    <submittedName>
        <fullName evidence="1">HPF/RaiA family ribosome-associated protein</fullName>
    </submittedName>
</protein>
<reference evidence="2" key="1">
    <citation type="journal article" date="2019" name="Int. J. Syst. Evol. Microbiol.">
        <title>The Global Catalogue of Microorganisms (GCM) 10K type strain sequencing project: providing services to taxonomists for standard genome sequencing and annotation.</title>
        <authorList>
            <consortium name="The Broad Institute Genomics Platform"/>
            <consortium name="The Broad Institute Genome Sequencing Center for Infectious Disease"/>
            <person name="Wu L."/>
            <person name="Ma J."/>
        </authorList>
    </citation>
    <scope>NUCLEOTIDE SEQUENCE [LARGE SCALE GENOMIC DNA]</scope>
    <source>
        <strain evidence="2">CCUG 63419</strain>
    </source>
</reference>
<gene>
    <name evidence="1" type="ORF">ACFQ0F_02890</name>
</gene>
<evidence type="ECO:0000313" key="2">
    <source>
        <dbReference type="Proteomes" id="UP001597044"/>
    </source>
</evidence>
<keyword evidence="2" id="KW-1185">Reference proteome</keyword>
<dbReference type="InterPro" id="IPR003489">
    <property type="entry name" value="RHF/RaiA"/>
</dbReference>
<dbReference type="Proteomes" id="UP001597044">
    <property type="component" value="Unassembled WGS sequence"/>
</dbReference>